<dbReference type="EMBL" id="QFPO01000014">
    <property type="protein sequence ID" value="PZQ12034.1"/>
    <property type="molecule type" value="Genomic_DNA"/>
</dbReference>
<name>A0A2W5K928_9GAMM</name>
<keyword evidence="1 2" id="KW-0597">Phosphoprotein</keyword>
<dbReference type="SMART" id="SM00448">
    <property type="entry name" value="REC"/>
    <property type="match status" value="2"/>
</dbReference>
<gene>
    <name evidence="4" type="ORF">DI564_13805</name>
</gene>
<protein>
    <recommendedName>
        <fullName evidence="3">Response regulatory domain-containing protein</fullName>
    </recommendedName>
</protein>
<feature type="domain" description="Response regulatory" evidence="3">
    <location>
        <begin position="146"/>
        <end position="260"/>
    </location>
</feature>
<dbReference type="Proteomes" id="UP000249046">
    <property type="component" value="Unassembled WGS sequence"/>
</dbReference>
<dbReference type="InterPro" id="IPR011006">
    <property type="entry name" value="CheY-like_superfamily"/>
</dbReference>
<feature type="domain" description="Response regulatory" evidence="3">
    <location>
        <begin position="6"/>
        <end position="120"/>
    </location>
</feature>
<proteinExistence type="predicted"/>
<evidence type="ECO:0000256" key="1">
    <source>
        <dbReference type="ARBA" id="ARBA00022553"/>
    </source>
</evidence>
<dbReference type="PANTHER" id="PTHR44591">
    <property type="entry name" value="STRESS RESPONSE REGULATOR PROTEIN 1"/>
    <property type="match status" value="1"/>
</dbReference>
<dbReference type="Gene3D" id="3.40.50.2300">
    <property type="match status" value="2"/>
</dbReference>
<evidence type="ECO:0000313" key="4">
    <source>
        <dbReference type="EMBL" id="PZQ12034.1"/>
    </source>
</evidence>
<dbReference type="SUPFAM" id="SSF52172">
    <property type="entry name" value="CheY-like"/>
    <property type="match status" value="2"/>
</dbReference>
<feature type="modified residue" description="4-aspartylphosphate" evidence="2">
    <location>
        <position position="197"/>
    </location>
</feature>
<organism evidence="4 5">
    <name type="scientific">Rhodanobacter denitrificans</name>
    <dbReference type="NCBI Taxonomy" id="666685"/>
    <lineage>
        <taxon>Bacteria</taxon>
        <taxon>Pseudomonadati</taxon>
        <taxon>Pseudomonadota</taxon>
        <taxon>Gammaproteobacteria</taxon>
        <taxon>Lysobacterales</taxon>
        <taxon>Rhodanobacteraceae</taxon>
        <taxon>Rhodanobacter</taxon>
    </lineage>
</organism>
<feature type="modified residue" description="4-aspartylphosphate" evidence="2">
    <location>
        <position position="54"/>
    </location>
</feature>
<dbReference type="GO" id="GO:0000160">
    <property type="term" value="P:phosphorelay signal transduction system"/>
    <property type="evidence" value="ECO:0007669"/>
    <property type="project" value="InterPro"/>
</dbReference>
<evidence type="ECO:0000313" key="5">
    <source>
        <dbReference type="Proteomes" id="UP000249046"/>
    </source>
</evidence>
<evidence type="ECO:0000259" key="3">
    <source>
        <dbReference type="PROSITE" id="PS50110"/>
    </source>
</evidence>
<accession>A0A2W5K928</accession>
<dbReference type="PROSITE" id="PS50110">
    <property type="entry name" value="RESPONSE_REGULATORY"/>
    <property type="match status" value="2"/>
</dbReference>
<dbReference type="PANTHER" id="PTHR44591:SF19">
    <property type="entry name" value="TWO-COMPONENT RESPONSE REGULATOR-RELATED"/>
    <property type="match status" value="1"/>
</dbReference>
<dbReference type="InterPro" id="IPR001789">
    <property type="entry name" value="Sig_transdc_resp-reg_receiver"/>
</dbReference>
<dbReference type="AlphaFoldDB" id="A0A2W5K928"/>
<dbReference type="CDD" id="cd17569">
    <property type="entry name" value="REC_HupR-like"/>
    <property type="match status" value="1"/>
</dbReference>
<reference evidence="4 5" key="1">
    <citation type="submission" date="2017-08" db="EMBL/GenBank/DDBJ databases">
        <title>Infants hospitalized years apart are colonized by the same room-sourced microbial strains.</title>
        <authorList>
            <person name="Brooks B."/>
            <person name="Olm M.R."/>
            <person name="Firek B.A."/>
            <person name="Baker R."/>
            <person name="Thomas B.C."/>
            <person name="Morowitz M.J."/>
            <person name="Banfield J.F."/>
        </authorList>
    </citation>
    <scope>NUCLEOTIDE SEQUENCE [LARGE SCALE GENOMIC DNA]</scope>
    <source>
        <strain evidence="4">S2_005_003_R2_42</strain>
    </source>
</reference>
<comment type="caution">
    <text evidence="4">The sequence shown here is derived from an EMBL/GenBank/DDBJ whole genome shotgun (WGS) entry which is preliminary data.</text>
</comment>
<dbReference type="Pfam" id="PF00072">
    <property type="entry name" value="Response_reg"/>
    <property type="match status" value="1"/>
</dbReference>
<sequence length="305" mass="33366">MSALPTVVFIDDEERILRSLRMLLRGRAEVLTTTSAAEVYDWVRTRPVHVVVSDQRMPATSGVEVLREVARRSPATMRILLTGYADMDAVTASVNDGEIYRFVEKPWDGAYLIDTVLRAAQIAREDLAVATPAPAPVRDTVPAAAQVLVLDADAAMAATVRELLPPSIAVGRAADVEQALSELARREVAVVVAVLTDATGDVVDAIKRLKALRPAMLVIAVSSIRDSRLAIGLINEGQIFRFLLAPPVRELLRRCLISALERHAQLRATPRLQRRHEVEAPRASGASLSGRLLDAWRRLREGVGR</sequence>
<dbReference type="InterPro" id="IPR050595">
    <property type="entry name" value="Bact_response_regulator"/>
</dbReference>
<evidence type="ECO:0000256" key="2">
    <source>
        <dbReference type="PROSITE-ProRule" id="PRU00169"/>
    </source>
</evidence>